<gene>
    <name evidence="1" type="ORF">DES45_11535</name>
</gene>
<protein>
    <submittedName>
        <fullName evidence="1">Uncharacterized protein</fullName>
    </submittedName>
</protein>
<name>A0A370H759_9HYPH</name>
<keyword evidence="2" id="KW-1185">Reference proteome</keyword>
<evidence type="ECO:0000313" key="1">
    <source>
        <dbReference type="EMBL" id="RDI52410.1"/>
    </source>
</evidence>
<dbReference type="EMBL" id="QQBB01000015">
    <property type="protein sequence ID" value="RDI52410.1"/>
    <property type="molecule type" value="Genomic_DNA"/>
</dbReference>
<dbReference type="RefSeq" id="WP_147282483.1">
    <property type="nucleotide sequence ID" value="NZ_QQBB01000015.1"/>
</dbReference>
<sequence length="351" mass="39478">MPTCPEYRVRLFLSVDLVGSTAYKDGEGNSPDPRSPFPKWVEQTRLFYRDFPETLRHTFETQLIGASLGRDMPEPRVWKTLGDEIIFCTRLQDLRHLSVCVIAFLRTLKSYGEKLEALGGHLDVKGAAWIATFPAPNVTVPVSGAHAPQGDQPDESLELEADENPSRFDFLGKSIDTGFRVSRYSSHERFAITVELAYLLSNVSQQDTLPFNFSYHGRESMKGVIKGRPYPLLSIEADRNSSPGEVRSRERLLNRADSLPVWDFLQAFINQEGIERPILSGVRDPSTTDVLPSLYIEFRKAWEALVKENEQRSELEEQAAVAEDGGVVVDPDSLKAIEEAFNLMVSRVEGE</sequence>
<accession>A0A370H759</accession>
<dbReference type="Proteomes" id="UP000254925">
    <property type="component" value="Unassembled WGS sequence"/>
</dbReference>
<comment type="caution">
    <text evidence="1">The sequence shown here is derived from an EMBL/GenBank/DDBJ whole genome shotgun (WGS) entry which is preliminary data.</text>
</comment>
<dbReference type="AlphaFoldDB" id="A0A370H759"/>
<reference evidence="1 2" key="1">
    <citation type="submission" date="2018-07" db="EMBL/GenBank/DDBJ databases">
        <title>Genomic Encyclopedia of Type Strains, Phase IV (KMG-IV): sequencing the most valuable type-strain genomes for metagenomic binning, comparative biology and taxonomic classification.</title>
        <authorList>
            <person name="Goeker M."/>
        </authorList>
    </citation>
    <scope>NUCLEOTIDE SEQUENCE [LARGE SCALE GENOMIC DNA]</scope>
    <source>
        <strain evidence="1 2">DSM 14364</strain>
    </source>
</reference>
<evidence type="ECO:0000313" key="2">
    <source>
        <dbReference type="Proteomes" id="UP000254925"/>
    </source>
</evidence>
<organism evidence="1 2">
    <name type="scientific">Microvirga subterranea</name>
    <dbReference type="NCBI Taxonomy" id="186651"/>
    <lineage>
        <taxon>Bacteria</taxon>
        <taxon>Pseudomonadati</taxon>
        <taxon>Pseudomonadota</taxon>
        <taxon>Alphaproteobacteria</taxon>
        <taxon>Hyphomicrobiales</taxon>
        <taxon>Methylobacteriaceae</taxon>
        <taxon>Microvirga</taxon>
    </lineage>
</organism>
<dbReference type="OrthoDB" id="6086824at2"/>
<proteinExistence type="predicted"/>